<dbReference type="AlphaFoldDB" id="A0A0P1GD52"/>
<proteinExistence type="predicted"/>
<name>A0A0P1GD52_9RHOB</name>
<keyword evidence="2" id="KW-1185">Reference proteome</keyword>
<dbReference type="EMBL" id="CYSD01000035">
    <property type="protein sequence ID" value="CUH79100.1"/>
    <property type="molecule type" value="Genomic_DNA"/>
</dbReference>
<evidence type="ECO:0000313" key="2">
    <source>
        <dbReference type="Proteomes" id="UP000052022"/>
    </source>
</evidence>
<evidence type="ECO:0000313" key="1">
    <source>
        <dbReference type="EMBL" id="CUH79100.1"/>
    </source>
</evidence>
<organism evidence="1 2">
    <name type="scientific">Tritonibacter multivorans</name>
    <dbReference type="NCBI Taxonomy" id="928856"/>
    <lineage>
        <taxon>Bacteria</taxon>
        <taxon>Pseudomonadati</taxon>
        <taxon>Pseudomonadota</taxon>
        <taxon>Alphaproteobacteria</taxon>
        <taxon>Rhodobacterales</taxon>
        <taxon>Paracoccaceae</taxon>
        <taxon>Tritonibacter</taxon>
    </lineage>
</organism>
<protein>
    <submittedName>
        <fullName evidence="1">Uncharacterized protein</fullName>
    </submittedName>
</protein>
<dbReference type="Proteomes" id="UP000052022">
    <property type="component" value="Unassembled WGS sequence"/>
</dbReference>
<sequence>MGRRFNNRLGGTGRKKKLYVLLCHKNVTCCNAGKMPYILCIYNEIASAIHIASLRKLNVAEPNGKKTKHDSQLVIRIKKSERDRFVSLCDELDTSAAREIRRFIRGFLAEHGDPD</sequence>
<gene>
    <name evidence="1" type="ORF">TRM7557_02191</name>
</gene>
<reference evidence="1 2" key="1">
    <citation type="submission" date="2015-09" db="EMBL/GenBank/DDBJ databases">
        <authorList>
            <consortium name="Swine Surveillance"/>
        </authorList>
    </citation>
    <scope>NUCLEOTIDE SEQUENCE [LARGE SCALE GENOMIC DNA]</scope>
    <source>
        <strain evidence="1 2">CECT 7557</strain>
    </source>
</reference>
<accession>A0A0P1GD52</accession>